<proteinExistence type="inferred from homology"/>
<evidence type="ECO:0000256" key="9">
    <source>
        <dbReference type="ARBA" id="ARBA00022679"/>
    </source>
</evidence>
<dbReference type="InParanoid" id="A0A200QBT3"/>
<name>A0A200QBT3_MACCD</name>
<feature type="binding site" evidence="22">
    <location>
        <position position="766"/>
    </location>
    <ligand>
        <name>ATP</name>
        <dbReference type="ChEBI" id="CHEBI:30616"/>
    </ligand>
</feature>
<keyword evidence="27" id="KW-1185">Reference proteome</keyword>
<keyword evidence="9" id="KW-0808">Transferase</keyword>
<evidence type="ECO:0000313" key="26">
    <source>
        <dbReference type="EMBL" id="OVA07892.1"/>
    </source>
</evidence>
<dbReference type="Gene3D" id="3.30.200.20">
    <property type="entry name" value="Phosphorylase Kinase, domain 1"/>
    <property type="match status" value="1"/>
</dbReference>
<evidence type="ECO:0000256" key="24">
    <source>
        <dbReference type="SAM" id="SignalP"/>
    </source>
</evidence>
<evidence type="ECO:0000256" key="6">
    <source>
        <dbReference type="ARBA" id="ARBA00022527"/>
    </source>
</evidence>
<reference evidence="26 27" key="1">
    <citation type="journal article" date="2017" name="Mol. Plant">
        <title>The Genome of Medicinal Plant Macleaya cordata Provides New Insights into Benzylisoquinoline Alkaloids Metabolism.</title>
        <authorList>
            <person name="Liu X."/>
            <person name="Liu Y."/>
            <person name="Huang P."/>
            <person name="Ma Y."/>
            <person name="Qing Z."/>
            <person name="Tang Q."/>
            <person name="Cao H."/>
            <person name="Cheng P."/>
            <person name="Zheng Y."/>
            <person name="Yuan Z."/>
            <person name="Zhou Y."/>
            <person name="Liu J."/>
            <person name="Tang Z."/>
            <person name="Zhuo Y."/>
            <person name="Zhang Y."/>
            <person name="Yu L."/>
            <person name="Huang J."/>
            <person name="Yang P."/>
            <person name="Peng Q."/>
            <person name="Zhang J."/>
            <person name="Jiang W."/>
            <person name="Zhang Z."/>
            <person name="Lin K."/>
            <person name="Ro D.K."/>
            <person name="Chen X."/>
            <person name="Xiong X."/>
            <person name="Shang Y."/>
            <person name="Huang S."/>
            <person name="Zeng J."/>
        </authorList>
    </citation>
    <scope>NUCLEOTIDE SEQUENCE [LARGE SCALE GENOMIC DNA]</scope>
    <source>
        <strain evidence="27">cv. BLH2017</strain>
        <tissue evidence="26">Root</tissue>
    </source>
</reference>
<dbReference type="InterPro" id="IPR000719">
    <property type="entry name" value="Prot_kinase_dom"/>
</dbReference>
<evidence type="ECO:0000256" key="10">
    <source>
        <dbReference type="ARBA" id="ARBA00022692"/>
    </source>
</evidence>
<dbReference type="SMART" id="SM00369">
    <property type="entry name" value="LRR_TYP"/>
    <property type="match status" value="6"/>
</dbReference>
<comment type="similarity">
    <text evidence="3">Belongs to the RLP family.</text>
</comment>
<protein>
    <recommendedName>
        <fullName evidence="4">non-specific serine/threonine protein kinase</fullName>
        <ecNumber evidence="4">2.7.11.1</ecNumber>
    </recommendedName>
</protein>
<comment type="catalytic activity">
    <reaction evidence="20">
        <text>L-threonyl-[protein] + ATP = O-phospho-L-threonyl-[protein] + ADP + H(+)</text>
        <dbReference type="Rhea" id="RHEA:46608"/>
        <dbReference type="Rhea" id="RHEA-COMP:11060"/>
        <dbReference type="Rhea" id="RHEA-COMP:11605"/>
        <dbReference type="ChEBI" id="CHEBI:15378"/>
        <dbReference type="ChEBI" id="CHEBI:30013"/>
        <dbReference type="ChEBI" id="CHEBI:30616"/>
        <dbReference type="ChEBI" id="CHEBI:61977"/>
        <dbReference type="ChEBI" id="CHEBI:456216"/>
        <dbReference type="EC" id="2.7.11.1"/>
    </reaction>
</comment>
<evidence type="ECO:0000256" key="19">
    <source>
        <dbReference type="ARBA" id="ARBA00023180"/>
    </source>
</evidence>
<dbReference type="PROSITE" id="PS00108">
    <property type="entry name" value="PROTEIN_KINASE_ST"/>
    <property type="match status" value="1"/>
</dbReference>
<evidence type="ECO:0000256" key="20">
    <source>
        <dbReference type="ARBA" id="ARBA00047899"/>
    </source>
</evidence>
<dbReference type="GO" id="GO:0033612">
    <property type="term" value="F:receptor serine/threonine kinase binding"/>
    <property type="evidence" value="ECO:0007669"/>
    <property type="project" value="TreeGrafter"/>
</dbReference>
<accession>A0A200QBT3</accession>
<keyword evidence="19" id="KW-0325">Glycoprotein</keyword>
<feature type="domain" description="Protein kinase" evidence="25">
    <location>
        <begin position="738"/>
        <end position="1014"/>
    </location>
</feature>
<keyword evidence="5" id="KW-1003">Cell membrane</keyword>
<dbReference type="SUPFAM" id="SSF56112">
    <property type="entry name" value="Protein kinase-like (PK-like)"/>
    <property type="match status" value="1"/>
</dbReference>
<evidence type="ECO:0000256" key="17">
    <source>
        <dbReference type="ARBA" id="ARBA00023136"/>
    </source>
</evidence>
<keyword evidence="8" id="KW-0433">Leucine-rich repeat</keyword>
<keyword evidence="17 23" id="KW-0472">Membrane</keyword>
<evidence type="ECO:0000256" key="3">
    <source>
        <dbReference type="ARBA" id="ARBA00009592"/>
    </source>
</evidence>
<evidence type="ECO:0000256" key="22">
    <source>
        <dbReference type="PROSITE-ProRule" id="PRU10141"/>
    </source>
</evidence>
<dbReference type="InterPro" id="IPR001611">
    <property type="entry name" value="Leu-rich_rpt"/>
</dbReference>
<dbReference type="Pfam" id="PF13855">
    <property type="entry name" value="LRR_8"/>
    <property type="match status" value="2"/>
</dbReference>
<keyword evidence="12" id="KW-0677">Repeat</keyword>
<evidence type="ECO:0000259" key="25">
    <source>
        <dbReference type="PROSITE" id="PS50011"/>
    </source>
</evidence>
<comment type="caution">
    <text evidence="26">The sequence shown here is derived from an EMBL/GenBank/DDBJ whole genome shotgun (WGS) entry which is preliminary data.</text>
</comment>
<sequence length="1016" mass="112676">MGVGDLWVLFIFLVIFSQVQVLNSQNLTCNSSDLIALEGFLKGLESGIEVWGSTKNGSASSVSDCCNLFGVSCDSSSRVVGLELGKRSLRGNILEPLADLDQLKILNLSQNFLNGTLPSKLFQLQKLQILDLSFNQFTGSVPVEIDLPSIRFFDVSGNSFIGHINTGICNNSTRIRTLNLSMNYFTGNFPSGFGNCSSLQQLVLNSNYLSGILPDDLFSLQKLDRLLIQENFISGLLSDRISNLSNLVQLDVSLNRFSGILPDAFYNLAKLERFSAYSNKFFGPLPASLSNSPTIQLLNLRNNSLNGSIDVNCTMMVRLNSLDLGTNQFHGPLPDSLASCRELRTVNLARNFLNSQIPDSFKNMQSLTYLSLSNASLHNLSGALSILQQCKNLSTLVLTLNFQSEEMPTDANLGFVNLKALVIANCGLTGSIPQWLTSSTNLQLLDLSWNNLRGRIPDWFGEMESLFYLDLSNNSLSGEIPKSLTNLQSLINRTISFQEPSPDFPFFMKRNQSARGLQYNQIMSFPPSLDLSYNMLNGSIWPEFGNLKKLHVFDLKWNILQGPIPAELSGMSSLEMLDLSHNNLSGTIPSSLTNLSFLSRFSVAYNQLVGMIPSGGQFLTFPASSFEGNKGLFCSEHFNSCPPDSIPPVFPRKGQRSKGNIIGMAVGIGSGTVFLLIIIFLIVAKTHNRTRDDPEEGNFDSINKDLDVSGSRSVILFQNKEISNELSIDDLLKSTNNFDQANIIGCGGFGLVYKAILPDGRKVAIKRLSGDCGQMDREFQAEVEALSRAQHENLVLLQGYCSCKSDRLLIYSYMENGSLDYWLHEKIDGASSLDWETRVRIAQGAARGLAYLHQSCQPHILHRDVKSSNILLDKNFEAHLADFGLARLILPYDTHVSTDLVGTLGYIPPEYGLASVATFKGDVYSFGVVLLELLTGRRPMDMCKPKGFRDLISWVRQMKMEKRETEVFDPFIYDKEHDTEMLLVLEIACLCLSECPKLRPSTQQIVSWLDNINLNG</sequence>
<evidence type="ECO:0000313" key="27">
    <source>
        <dbReference type="Proteomes" id="UP000195402"/>
    </source>
</evidence>
<dbReference type="AlphaFoldDB" id="A0A200QBT3"/>
<dbReference type="GO" id="GO:0005886">
    <property type="term" value="C:plasma membrane"/>
    <property type="evidence" value="ECO:0007669"/>
    <property type="project" value="UniProtKB-SubCell"/>
</dbReference>
<dbReference type="SMART" id="SM00220">
    <property type="entry name" value="S_TKc"/>
    <property type="match status" value="1"/>
</dbReference>
<evidence type="ECO:0000256" key="8">
    <source>
        <dbReference type="ARBA" id="ARBA00022614"/>
    </source>
</evidence>
<dbReference type="InterPro" id="IPR003591">
    <property type="entry name" value="Leu-rich_rpt_typical-subtyp"/>
</dbReference>
<comment type="subcellular location">
    <subcellularLocation>
        <location evidence="1">Cell membrane</location>
    </subcellularLocation>
    <subcellularLocation>
        <location evidence="2">Membrane</location>
        <topology evidence="2">Single-pass type I membrane protein</topology>
    </subcellularLocation>
</comment>
<evidence type="ECO:0000256" key="15">
    <source>
        <dbReference type="ARBA" id="ARBA00022840"/>
    </source>
</evidence>
<dbReference type="FunFam" id="1.10.510.10:FF:000309">
    <property type="entry name" value="Leucine-rich repeat receptor-like protein kinase"/>
    <property type="match status" value="1"/>
</dbReference>
<dbReference type="GO" id="GO:0005524">
    <property type="term" value="F:ATP binding"/>
    <property type="evidence" value="ECO:0007669"/>
    <property type="project" value="UniProtKB-UniRule"/>
</dbReference>
<gene>
    <name evidence="26" type="ORF">BVC80_8991g25</name>
</gene>
<dbReference type="PRINTS" id="PR00019">
    <property type="entry name" value="LEURICHRPT"/>
</dbReference>
<dbReference type="FunFam" id="3.80.10.10:FF:000400">
    <property type="entry name" value="Nuclear pore complex protein NUP107"/>
    <property type="match status" value="1"/>
</dbReference>
<comment type="catalytic activity">
    <reaction evidence="21">
        <text>L-seryl-[protein] + ATP = O-phospho-L-seryl-[protein] + ADP + H(+)</text>
        <dbReference type="Rhea" id="RHEA:17989"/>
        <dbReference type="Rhea" id="RHEA-COMP:9863"/>
        <dbReference type="Rhea" id="RHEA-COMP:11604"/>
        <dbReference type="ChEBI" id="CHEBI:15378"/>
        <dbReference type="ChEBI" id="CHEBI:29999"/>
        <dbReference type="ChEBI" id="CHEBI:30616"/>
        <dbReference type="ChEBI" id="CHEBI:83421"/>
        <dbReference type="ChEBI" id="CHEBI:456216"/>
        <dbReference type="EC" id="2.7.11.1"/>
    </reaction>
</comment>
<dbReference type="OMA" id="SMHNIDA"/>
<dbReference type="PROSITE" id="PS50011">
    <property type="entry name" value="PROTEIN_KINASE_DOM"/>
    <property type="match status" value="1"/>
</dbReference>
<dbReference type="PANTHER" id="PTHR48056:SF18">
    <property type="entry name" value="NON-SPECIFIC SERINE_THREONINE PROTEIN KINASE"/>
    <property type="match status" value="1"/>
</dbReference>
<dbReference type="InterPro" id="IPR008271">
    <property type="entry name" value="Ser/Thr_kinase_AS"/>
</dbReference>
<keyword evidence="6" id="KW-0723">Serine/threonine-protein kinase</keyword>
<dbReference type="Gene3D" id="3.80.10.10">
    <property type="entry name" value="Ribonuclease Inhibitor"/>
    <property type="match status" value="2"/>
</dbReference>
<evidence type="ECO:0000256" key="4">
    <source>
        <dbReference type="ARBA" id="ARBA00012513"/>
    </source>
</evidence>
<dbReference type="EC" id="2.7.11.1" evidence="4"/>
<dbReference type="EMBL" id="MVGT01002401">
    <property type="protein sequence ID" value="OVA07892.1"/>
    <property type="molecule type" value="Genomic_DNA"/>
</dbReference>
<evidence type="ECO:0000256" key="2">
    <source>
        <dbReference type="ARBA" id="ARBA00004479"/>
    </source>
</evidence>
<dbReference type="FunCoup" id="A0A200QBT3">
    <property type="interactions" value="982"/>
</dbReference>
<keyword evidence="16 23" id="KW-1133">Transmembrane helix</keyword>
<dbReference type="Pfam" id="PF00069">
    <property type="entry name" value="Pkinase"/>
    <property type="match status" value="1"/>
</dbReference>
<organism evidence="26 27">
    <name type="scientific">Macleaya cordata</name>
    <name type="common">Five-seeded plume-poppy</name>
    <name type="synonym">Bocconia cordata</name>
    <dbReference type="NCBI Taxonomy" id="56857"/>
    <lineage>
        <taxon>Eukaryota</taxon>
        <taxon>Viridiplantae</taxon>
        <taxon>Streptophyta</taxon>
        <taxon>Embryophyta</taxon>
        <taxon>Tracheophyta</taxon>
        <taxon>Spermatophyta</taxon>
        <taxon>Magnoliopsida</taxon>
        <taxon>Ranunculales</taxon>
        <taxon>Papaveraceae</taxon>
        <taxon>Papaveroideae</taxon>
        <taxon>Macleaya</taxon>
    </lineage>
</organism>
<feature type="transmembrane region" description="Helical" evidence="23">
    <location>
        <begin position="661"/>
        <end position="684"/>
    </location>
</feature>
<feature type="signal peptide" evidence="24">
    <location>
        <begin position="1"/>
        <end position="24"/>
    </location>
</feature>
<keyword evidence="14 26" id="KW-0418">Kinase</keyword>
<dbReference type="OrthoDB" id="676979at2759"/>
<keyword evidence="7" id="KW-0597">Phosphoprotein</keyword>
<dbReference type="FunFam" id="3.80.10.10:FF:000213">
    <property type="entry name" value="Tyrosine-sulfated glycopeptide receptor 1"/>
    <property type="match status" value="1"/>
</dbReference>
<evidence type="ECO:0000256" key="5">
    <source>
        <dbReference type="ARBA" id="ARBA00022475"/>
    </source>
</evidence>
<dbReference type="GO" id="GO:0004674">
    <property type="term" value="F:protein serine/threonine kinase activity"/>
    <property type="evidence" value="ECO:0007669"/>
    <property type="project" value="UniProtKB-KW"/>
</dbReference>
<evidence type="ECO:0000256" key="18">
    <source>
        <dbReference type="ARBA" id="ARBA00023170"/>
    </source>
</evidence>
<keyword evidence="15 22" id="KW-0067">ATP-binding</keyword>
<evidence type="ECO:0000256" key="11">
    <source>
        <dbReference type="ARBA" id="ARBA00022729"/>
    </source>
</evidence>
<dbReference type="Pfam" id="PF00560">
    <property type="entry name" value="LRR_1"/>
    <property type="match status" value="6"/>
</dbReference>
<keyword evidence="13 22" id="KW-0547">Nucleotide-binding</keyword>
<dbReference type="PROSITE" id="PS00107">
    <property type="entry name" value="PROTEIN_KINASE_ATP"/>
    <property type="match status" value="1"/>
</dbReference>
<keyword evidence="18" id="KW-0675">Receptor</keyword>
<dbReference type="FunFam" id="3.80.10.10:FF:000041">
    <property type="entry name" value="LRR receptor-like serine/threonine-protein kinase ERECTA"/>
    <property type="match status" value="1"/>
</dbReference>
<dbReference type="InterPro" id="IPR011009">
    <property type="entry name" value="Kinase-like_dom_sf"/>
</dbReference>
<dbReference type="InterPro" id="IPR017441">
    <property type="entry name" value="Protein_kinase_ATP_BS"/>
</dbReference>
<evidence type="ECO:0000256" key="7">
    <source>
        <dbReference type="ARBA" id="ARBA00022553"/>
    </source>
</evidence>
<dbReference type="InterPro" id="IPR032675">
    <property type="entry name" value="LRR_dom_sf"/>
</dbReference>
<dbReference type="Gene3D" id="1.10.510.10">
    <property type="entry name" value="Transferase(Phosphotransferase) domain 1"/>
    <property type="match status" value="1"/>
</dbReference>
<dbReference type="InterPro" id="IPR050647">
    <property type="entry name" value="Plant_LRR-RLKs"/>
</dbReference>
<dbReference type="PROSITE" id="PS51450">
    <property type="entry name" value="LRR"/>
    <property type="match status" value="1"/>
</dbReference>
<dbReference type="SUPFAM" id="SSF52058">
    <property type="entry name" value="L domain-like"/>
    <property type="match status" value="3"/>
</dbReference>
<evidence type="ECO:0000256" key="23">
    <source>
        <dbReference type="SAM" id="Phobius"/>
    </source>
</evidence>
<evidence type="ECO:0000256" key="1">
    <source>
        <dbReference type="ARBA" id="ARBA00004236"/>
    </source>
</evidence>
<evidence type="ECO:0000256" key="21">
    <source>
        <dbReference type="ARBA" id="ARBA00048679"/>
    </source>
</evidence>
<dbReference type="STRING" id="56857.A0A200QBT3"/>
<dbReference type="FunFam" id="3.30.200.20:FF:000309">
    <property type="entry name" value="Leucine-rich repeat receptor protein kinase MSP1"/>
    <property type="match status" value="1"/>
</dbReference>
<keyword evidence="11 24" id="KW-0732">Signal</keyword>
<dbReference type="PANTHER" id="PTHR48056">
    <property type="entry name" value="LRR RECEPTOR-LIKE SERINE/THREONINE-PROTEIN KINASE-RELATED"/>
    <property type="match status" value="1"/>
</dbReference>
<feature type="chain" id="PRO_5012374365" description="non-specific serine/threonine protein kinase" evidence="24">
    <location>
        <begin position="25"/>
        <end position="1016"/>
    </location>
</feature>
<evidence type="ECO:0000256" key="12">
    <source>
        <dbReference type="ARBA" id="ARBA00022737"/>
    </source>
</evidence>
<dbReference type="Proteomes" id="UP000195402">
    <property type="component" value="Unassembled WGS sequence"/>
</dbReference>
<evidence type="ECO:0000256" key="13">
    <source>
        <dbReference type="ARBA" id="ARBA00022741"/>
    </source>
</evidence>
<evidence type="ECO:0000256" key="14">
    <source>
        <dbReference type="ARBA" id="ARBA00022777"/>
    </source>
</evidence>
<evidence type="ECO:0000256" key="16">
    <source>
        <dbReference type="ARBA" id="ARBA00022989"/>
    </source>
</evidence>
<keyword evidence="10 23" id="KW-0812">Transmembrane</keyword>